<evidence type="ECO:0008006" key="13">
    <source>
        <dbReference type="Google" id="ProtNLM"/>
    </source>
</evidence>
<keyword evidence="10" id="KW-0812">Transmembrane</keyword>
<evidence type="ECO:0000313" key="12">
    <source>
        <dbReference type="Proteomes" id="UP000298327"/>
    </source>
</evidence>
<name>A0A4Y9YCJ9_9AGAM</name>
<dbReference type="GO" id="GO:0016705">
    <property type="term" value="F:oxidoreductase activity, acting on paired donors, with incorporation or reduction of molecular oxygen"/>
    <property type="evidence" value="ECO:0007669"/>
    <property type="project" value="InterPro"/>
</dbReference>
<evidence type="ECO:0000256" key="6">
    <source>
        <dbReference type="ARBA" id="ARBA00023004"/>
    </source>
</evidence>
<dbReference type="InterPro" id="IPR036396">
    <property type="entry name" value="Cyt_P450_sf"/>
</dbReference>
<dbReference type="GO" id="GO:0004497">
    <property type="term" value="F:monooxygenase activity"/>
    <property type="evidence" value="ECO:0007669"/>
    <property type="project" value="UniProtKB-KW"/>
</dbReference>
<feature type="binding site" description="axial binding residue" evidence="8">
    <location>
        <position position="491"/>
    </location>
    <ligand>
        <name>heme</name>
        <dbReference type="ChEBI" id="CHEBI:30413"/>
    </ligand>
    <ligandPart>
        <name>Fe</name>
        <dbReference type="ChEBI" id="CHEBI:18248"/>
    </ligandPart>
</feature>
<evidence type="ECO:0000256" key="5">
    <source>
        <dbReference type="ARBA" id="ARBA00023002"/>
    </source>
</evidence>
<evidence type="ECO:0000256" key="10">
    <source>
        <dbReference type="SAM" id="Phobius"/>
    </source>
</evidence>
<dbReference type="PRINTS" id="PR00463">
    <property type="entry name" value="EP450I"/>
</dbReference>
<comment type="caution">
    <text evidence="11">The sequence shown here is derived from an EMBL/GenBank/DDBJ whole genome shotgun (WGS) entry which is preliminary data.</text>
</comment>
<proteinExistence type="inferred from homology"/>
<evidence type="ECO:0000256" key="1">
    <source>
        <dbReference type="ARBA" id="ARBA00001971"/>
    </source>
</evidence>
<gene>
    <name evidence="11" type="ORF">EVG20_g7724</name>
</gene>
<dbReference type="PANTHER" id="PTHR24287">
    <property type="entry name" value="P450, PUTATIVE (EUROFUNG)-RELATED"/>
    <property type="match status" value="1"/>
</dbReference>
<keyword evidence="5 9" id="KW-0560">Oxidoreductase</keyword>
<sequence length="567" mass="64022">MVFLPGPTFIATRLPVVLLPAGVTYVALRAIERLDLVKFPLSPSIQVLLIVLSVPVTFVASLYGRYWSQRSRAKANGAILAPTIPYKVPGGLDVTAQFQYDIKNAYLAQTVLGYTKEFGQTFTLYISFDRSIITMEPEYIKAILATDFNNFEKGPGFRDHFKGLLGTGVFNSDGEMWKFHRGITRPYFSKDRISHFEIFNRHAEDVIALAKERLRAGFPIDFQDLTGRFTLDSATEFLFGQDLQSLAAGLPYPASSPRAAENAFAANSPANRFFVAFQEAQHASLKTRFVIDGFLKPLITEAIRRRKEGGKAKEKEEDEMNESLLEHLTKVTDDYSVIKDETLNIMLAGRDTTSSTLTFCIYMLSQHPDVMQRLREEILSVVGSNRGPTIDEVRQMKYLRAVINETLRLFPPVTAIKDTVWQPQGTGQKRFFIPAGTRCIYSVYLMHRRTDLWGPDALEFDPDRFIDDRLGKYITRNPFIFLPFNAGPRICLGQQFAYNEVSFMLVRLLQAFSAVELAPEGHPEGTLPPAQWKTLGGRAAVEKIRPNSHLTLYSDGGLWLRLKEAEN</sequence>
<evidence type="ECO:0000313" key="11">
    <source>
        <dbReference type="EMBL" id="TFY59598.1"/>
    </source>
</evidence>
<feature type="transmembrane region" description="Helical" evidence="10">
    <location>
        <begin position="12"/>
        <end position="31"/>
    </location>
</feature>
<feature type="transmembrane region" description="Helical" evidence="10">
    <location>
        <begin position="43"/>
        <end position="64"/>
    </location>
</feature>
<keyword evidence="10" id="KW-1133">Transmembrane helix</keyword>
<comment type="cofactor">
    <cofactor evidence="1 8">
        <name>heme</name>
        <dbReference type="ChEBI" id="CHEBI:30413"/>
    </cofactor>
</comment>
<evidence type="ECO:0000256" key="4">
    <source>
        <dbReference type="ARBA" id="ARBA00022723"/>
    </source>
</evidence>
<keyword evidence="7 9" id="KW-0503">Monooxygenase</keyword>
<reference evidence="11 12" key="1">
    <citation type="submission" date="2019-02" db="EMBL/GenBank/DDBJ databases">
        <title>Genome sequencing of the rare red list fungi Dentipellis fragilis.</title>
        <authorList>
            <person name="Buettner E."/>
            <person name="Kellner H."/>
        </authorList>
    </citation>
    <scope>NUCLEOTIDE SEQUENCE [LARGE SCALE GENOMIC DNA]</scope>
    <source>
        <strain evidence="11 12">DSM 105465</strain>
    </source>
</reference>
<dbReference type="EMBL" id="SEOQ01000609">
    <property type="protein sequence ID" value="TFY59598.1"/>
    <property type="molecule type" value="Genomic_DNA"/>
</dbReference>
<accession>A0A4Y9YCJ9</accession>
<keyword evidence="4 8" id="KW-0479">Metal-binding</keyword>
<dbReference type="AlphaFoldDB" id="A0A4Y9YCJ9"/>
<dbReference type="CDD" id="cd11063">
    <property type="entry name" value="CYP52"/>
    <property type="match status" value="1"/>
</dbReference>
<keyword evidence="3 8" id="KW-0349">Heme</keyword>
<keyword evidence="10" id="KW-0472">Membrane</keyword>
<dbReference type="PANTHER" id="PTHR24287:SF1">
    <property type="entry name" value="P450, PUTATIVE (EUROFUNG)-RELATED"/>
    <property type="match status" value="1"/>
</dbReference>
<dbReference type="OrthoDB" id="1470350at2759"/>
<evidence type="ECO:0000256" key="9">
    <source>
        <dbReference type="RuleBase" id="RU000461"/>
    </source>
</evidence>
<evidence type="ECO:0000256" key="2">
    <source>
        <dbReference type="ARBA" id="ARBA00010617"/>
    </source>
</evidence>
<evidence type="ECO:0000256" key="8">
    <source>
        <dbReference type="PIRSR" id="PIRSR602401-1"/>
    </source>
</evidence>
<evidence type="ECO:0000256" key="3">
    <source>
        <dbReference type="ARBA" id="ARBA00022617"/>
    </source>
</evidence>
<dbReference type="InterPro" id="IPR047146">
    <property type="entry name" value="Cyt_P450_E_CYP52_fungi"/>
</dbReference>
<keyword evidence="6 8" id="KW-0408">Iron</keyword>
<keyword evidence="12" id="KW-1185">Reference proteome</keyword>
<dbReference type="GO" id="GO:0005506">
    <property type="term" value="F:iron ion binding"/>
    <property type="evidence" value="ECO:0007669"/>
    <property type="project" value="InterPro"/>
</dbReference>
<dbReference type="InterPro" id="IPR002401">
    <property type="entry name" value="Cyt_P450_E_grp-I"/>
</dbReference>
<dbReference type="Pfam" id="PF00067">
    <property type="entry name" value="p450"/>
    <property type="match status" value="1"/>
</dbReference>
<dbReference type="STRING" id="205917.A0A4Y9YCJ9"/>
<dbReference type="SUPFAM" id="SSF48264">
    <property type="entry name" value="Cytochrome P450"/>
    <property type="match status" value="1"/>
</dbReference>
<dbReference type="PROSITE" id="PS00086">
    <property type="entry name" value="CYTOCHROME_P450"/>
    <property type="match status" value="1"/>
</dbReference>
<dbReference type="InterPro" id="IPR017972">
    <property type="entry name" value="Cyt_P450_CS"/>
</dbReference>
<comment type="similarity">
    <text evidence="2 9">Belongs to the cytochrome P450 family.</text>
</comment>
<dbReference type="GO" id="GO:0020037">
    <property type="term" value="F:heme binding"/>
    <property type="evidence" value="ECO:0007669"/>
    <property type="project" value="InterPro"/>
</dbReference>
<dbReference type="Proteomes" id="UP000298327">
    <property type="component" value="Unassembled WGS sequence"/>
</dbReference>
<dbReference type="PRINTS" id="PR00385">
    <property type="entry name" value="P450"/>
</dbReference>
<protein>
    <recommendedName>
        <fullName evidence="13">Cytochrome P450</fullName>
    </recommendedName>
</protein>
<dbReference type="InterPro" id="IPR001128">
    <property type="entry name" value="Cyt_P450"/>
</dbReference>
<evidence type="ECO:0000256" key="7">
    <source>
        <dbReference type="ARBA" id="ARBA00023033"/>
    </source>
</evidence>
<dbReference type="Gene3D" id="1.10.630.10">
    <property type="entry name" value="Cytochrome P450"/>
    <property type="match status" value="1"/>
</dbReference>
<organism evidence="11 12">
    <name type="scientific">Dentipellis fragilis</name>
    <dbReference type="NCBI Taxonomy" id="205917"/>
    <lineage>
        <taxon>Eukaryota</taxon>
        <taxon>Fungi</taxon>
        <taxon>Dikarya</taxon>
        <taxon>Basidiomycota</taxon>
        <taxon>Agaricomycotina</taxon>
        <taxon>Agaricomycetes</taxon>
        <taxon>Russulales</taxon>
        <taxon>Hericiaceae</taxon>
        <taxon>Dentipellis</taxon>
    </lineage>
</organism>